<evidence type="ECO:0000313" key="5">
    <source>
        <dbReference type="Proteomes" id="UP000029556"/>
    </source>
</evidence>
<protein>
    <submittedName>
        <fullName evidence="4">ATP-dependent endonuclease</fullName>
    </submittedName>
</protein>
<dbReference type="Gene3D" id="3.40.50.300">
    <property type="entry name" value="P-loop containing nucleotide triphosphate hydrolases"/>
    <property type="match status" value="2"/>
</dbReference>
<keyword evidence="1" id="KW-0547">Nucleotide-binding</keyword>
<proteinExistence type="predicted"/>
<evidence type="ECO:0000313" key="4">
    <source>
        <dbReference type="EMBL" id="KGF33081.1"/>
    </source>
</evidence>
<accession>A0A095ZFB5</accession>
<evidence type="ECO:0000256" key="2">
    <source>
        <dbReference type="ARBA" id="ARBA00022840"/>
    </source>
</evidence>
<dbReference type="GO" id="GO:0004519">
    <property type="term" value="F:endonuclease activity"/>
    <property type="evidence" value="ECO:0007669"/>
    <property type="project" value="UniProtKB-KW"/>
</dbReference>
<keyword evidence="4" id="KW-0540">Nuclease</keyword>
<gene>
    <name evidence="4" type="ORF">HMPREF2137_11700</name>
</gene>
<dbReference type="InterPro" id="IPR027417">
    <property type="entry name" value="P-loop_NTPase"/>
</dbReference>
<dbReference type="EMBL" id="JRNN01000095">
    <property type="protein sequence ID" value="KGF33081.1"/>
    <property type="molecule type" value="Genomic_DNA"/>
</dbReference>
<comment type="caution">
    <text evidence="4">The sequence shown here is derived from an EMBL/GenBank/DDBJ whole genome shotgun (WGS) entry which is preliminary data.</text>
</comment>
<dbReference type="CDD" id="cd17933">
    <property type="entry name" value="DEXSc_RecD-like"/>
    <property type="match status" value="1"/>
</dbReference>
<dbReference type="Pfam" id="PF13604">
    <property type="entry name" value="AAA_30"/>
    <property type="match status" value="1"/>
</dbReference>
<dbReference type="InterPro" id="IPR050534">
    <property type="entry name" value="Coronavir_polyprotein_1ab"/>
</dbReference>
<keyword evidence="2" id="KW-0067">ATP-binding</keyword>
<keyword evidence="4" id="KW-0255">Endonuclease</keyword>
<name>A0A095ZFB5_9BACT</name>
<reference evidence="4 5" key="1">
    <citation type="submission" date="2014-07" db="EMBL/GenBank/DDBJ databases">
        <authorList>
            <person name="McCorrison J."/>
            <person name="Sanka R."/>
            <person name="Torralba M."/>
            <person name="Gillis M."/>
            <person name="Haft D.H."/>
            <person name="Methe B."/>
            <person name="Sutton G."/>
            <person name="Nelson K.E."/>
        </authorList>
    </citation>
    <scope>NUCLEOTIDE SEQUENCE [LARGE SCALE GENOMIC DNA]</scope>
    <source>
        <strain evidence="4 5">DNF00853</strain>
    </source>
</reference>
<organism evidence="4 5">
    <name type="scientific">Hoylesella buccalis DNF00853</name>
    <dbReference type="NCBI Taxonomy" id="1401074"/>
    <lineage>
        <taxon>Bacteria</taxon>
        <taxon>Pseudomonadati</taxon>
        <taxon>Bacteroidota</taxon>
        <taxon>Bacteroidia</taxon>
        <taxon>Bacteroidales</taxon>
        <taxon>Prevotellaceae</taxon>
        <taxon>Hoylesella</taxon>
    </lineage>
</organism>
<dbReference type="Proteomes" id="UP000029556">
    <property type="component" value="Unassembled WGS sequence"/>
</dbReference>
<keyword evidence="4" id="KW-0378">Hydrolase</keyword>
<dbReference type="PANTHER" id="PTHR43788">
    <property type="entry name" value="DNA2/NAM7 HELICASE FAMILY MEMBER"/>
    <property type="match status" value="1"/>
</dbReference>
<dbReference type="AlphaFoldDB" id="A0A095ZFB5"/>
<dbReference type="RefSeq" id="WP_036874685.1">
    <property type="nucleotide sequence ID" value="NZ_JRNN01000095.1"/>
</dbReference>
<feature type="domain" description="UvrD-like helicase C-terminal" evidence="3">
    <location>
        <begin position="443"/>
        <end position="494"/>
    </location>
</feature>
<dbReference type="PANTHER" id="PTHR43788:SF6">
    <property type="entry name" value="DNA HELICASE B"/>
    <property type="match status" value="1"/>
</dbReference>
<dbReference type="OrthoDB" id="9803432at2"/>
<sequence>MLTDELIFQIKRQFALEPTAEQADALRIFADFMMDDNPHAVMILRGSAGTGKTSLAAAIVRTMVSLGQKVMLLAPTGRAAKVFAMNSTHPAYTIHHQIYRQKTFEGDGGVFNLNYNRHADTLFMIDECSMISNRGMPDSSFGSGCLLDDLVQFVYGGRNCKMVLIGDQAQLPPIGETESPALNADFLQGYGLKSYECTLSEVLRQSRQSGILYNATLIRQMITRDELTELPQIHFHGFADIKMVPGDELIETLNDSYTEVGMDETIVVTRSNKRANIYNRGIRNTILDREEELSSGDWLMVVRNNYFWSQQATESPVNDVPLANNAAASSAMREAEKEGNGTNGISFLANGDRALVQRVRNVREVYGFRFADVWLQFPDYDRYELHATVVLDSLNTEAPALTQAQNERLFQEVMADYADIPLKRERLKKMRQDKLLNAIQVKYAYAITCHKAQGGQWAHVYLDQGYMTDDMLTPDYVHWLYTAFTRATERLYLVNWPKTQTHDEDD</sequence>
<dbReference type="GO" id="GO:0005524">
    <property type="term" value="F:ATP binding"/>
    <property type="evidence" value="ECO:0007669"/>
    <property type="project" value="UniProtKB-KW"/>
</dbReference>
<dbReference type="GO" id="GO:0003678">
    <property type="term" value="F:DNA helicase activity"/>
    <property type="evidence" value="ECO:0007669"/>
    <property type="project" value="UniProtKB-ARBA"/>
</dbReference>
<evidence type="ECO:0000256" key="1">
    <source>
        <dbReference type="ARBA" id="ARBA00022741"/>
    </source>
</evidence>
<dbReference type="InterPro" id="IPR027785">
    <property type="entry name" value="UvrD-like_helicase_C"/>
</dbReference>
<dbReference type="SUPFAM" id="SSF52540">
    <property type="entry name" value="P-loop containing nucleoside triphosphate hydrolases"/>
    <property type="match status" value="2"/>
</dbReference>
<dbReference type="CDD" id="cd18809">
    <property type="entry name" value="SF1_C_RecD"/>
    <property type="match status" value="1"/>
</dbReference>
<evidence type="ECO:0000259" key="3">
    <source>
        <dbReference type="Pfam" id="PF13538"/>
    </source>
</evidence>
<dbReference type="Pfam" id="PF13538">
    <property type="entry name" value="UvrD_C_2"/>
    <property type="match status" value="1"/>
</dbReference>